<evidence type="ECO:0000259" key="1">
    <source>
        <dbReference type="Pfam" id="PF03795"/>
    </source>
</evidence>
<dbReference type="EMBL" id="JBCLYO010000021">
    <property type="protein sequence ID" value="KAL0079709.1"/>
    <property type="molecule type" value="Genomic_DNA"/>
</dbReference>
<accession>A0ABR3APX6</accession>
<dbReference type="Pfam" id="PF03795">
    <property type="entry name" value="YCII"/>
    <property type="match status" value="1"/>
</dbReference>
<dbReference type="InterPro" id="IPR011008">
    <property type="entry name" value="Dimeric_a/b-barrel"/>
</dbReference>
<protein>
    <recommendedName>
        <fullName evidence="1">YCII-related domain-containing protein</fullName>
    </recommendedName>
</protein>
<reference evidence="2 3" key="1">
    <citation type="submission" date="2024-04" db="EMBL/GenBank/DDBJ databases">
        <title>Symmetric and asymmetric DNA N6-adenine methylation regulates different biological responses in Mucorales.</title>
        <authorList>
            <consortium name="Lawrence Berkeley National Laboratory"/>
            <person name="Lax C."/>
            <person name="Mondo S.J."/>
            <person name="Osorio-Concepcion M."/>
            <person name="Muszewska A."/>
            <person name="Corrochano-Luque M."/>
            <person name="Gutierrez G."/>
            <person name="Riley R."/>
            <person name="Lipzen A."/>
            <person name="Guo J."/>
            <person name="Hundley H."/>
            <person name="Amirebrahimi M."/>
            <person name="Ng V."/>
            <person name="Lorenzo-Gutierrez D."/>
            <person name="Binder U."/>
            <person name="Yang J."/>
            <person name="Song Y."/>
            <person name="Canovas D."/>
            <person name="Navarro E."/>
            <person name="Freitag M."/>
            <person name="Gabaldon T."/>
            <person name="Grigoriev I.V."/>
            <person name="Corrochano L.M."/>
            <person name="Nicolas F.E."/>
            <person name="Garre V."/>
        </authorList>
    </citation>
    <scope>NUCLEOTIDE SEQUENCE [LARGE SCALE GENOMIC DNA]</scope>
    <source>
        <strain evidence="2 3">L51</strain>
    </source>
</reference>
<sequence>MNKAFLTRPAITAAFKQRFAYSTATDSGKYSYLVIAKDFTDPGCLERRMAVRNQHLVEITEINKQGLVYVGGATLDSHESGKMTGSAIIAWSDSVEQLKDRIENDPYYKGKVWEKYEIYPYRIAIHGETKK</sequence>
<dbReference type="PANTHER" id="PTHR33606:SF3">
    <property type="entry name" value="PROTEIN YCII"/>
    <property type="match status" value="1"/>
</dbReference>
<dbReference type="Gene3D" id="3.30.70.1060">
    <property type="entry name" value="Dimeric alpha+beta barrel"/>
    <property type="match status" value="1"/>
</dbReference>
<organism evidence="2 3">
    <name type="scientific">Phycomyces blakesleeanus</name>
    <dbReference type="NCBI Taxonomy" id="4837"/>
    <lineage>
        <taxon>Eukaryota</taxon>
        <taxon>Fungi</taxon>
        <taxon>Fungi incertae sedis</taxon>
        <taxon>Mucoromycota</taxon>
        <taxon>Mucoromycotina</taxon>
        <taxon>Mucoromycetes</taxon>
        <taxon>Mucorales</taxon>
        <taxon>Phycomycetaceae</taxon>
        <taxon>Phycomyces</taxon>
    </lineage>
</organism>
<evidence type="ECO:0000313" key="2">
    <source>
        <dbReference type="EMBL" id="KAL0079709.1"/>
    </source>
</evidence>
<keyword evidence="3" id="KW-1185">Reference proteome</keyword>
<dbReference type="Proteomes" id="UP001448207">
    <property type="component" value="Unassembled WGS sequence"/>
</dbReference>
<proteinExistence type="predicted"/>
<name>A0ABR3APX6_PHYBL</name>
<gene>
    <name evidence="2" type="ORF">J3Q64DRAFT_1760941</name>
</gene>
<comment type="caution">
    <text evidence="2">The sequence shown here is derived from an EMBL/GenBank/DDBJ whole genome shotgun (WGS) entry which is preliminary data.</text>
</comment>
<feature type="domain" description="YCII-related" evidence="1">
    <location>
        <begin position="41"/>
        <end position="121"/>
    </location>
</feature>
<evidence type="ECO:0000313" key="3">
    <source>
        <dbReference type="Proteomes" id="UP001448207"/>
    </source>
</evidence>
<dbReference type="InterPro" id="IPR051807">
    <property type="entry name" value="Sec-metab_biosynth-assoc"/>
</dbReference>
<dbReference type="InterPro" id="IPR005545">
    <property type="entry name" value="YCII"/>
</dbReference>
<dbReference type="PANTHER" id="PTHR33606">
    <property type="entry name" value="PROTEIN YCII"/>
    <property type="match status" value="1"/>
</dbReference>
<dbReference type="SUPFAM" id="SSF54909">
    <property type="entry name" value="Dimeric alpha+beta barrel"/>
    <property type="match status" value="1"/>
</dbReference>